<comment type="similarity">
    <text evidence="3">Belongs to the TRAPP small subunits family. BET3 subfamily.</text>
</comment>
<dbReference type="SUPFAM" id="SSF111126">
    <property type="entry name" value="Ligand-binding domain in the NO signalling and Golgi transport"/>
    <property type="match status" value="1"/>
</dbReference>
<dbReference type="EMBL" id="CH991544">
    <property type="protein sequence ID" value="EDQ91969.1"/>
    <property type="molecule type" value="Genomic_DNA"/>
</dbReference>
<keyword evidence="5" id="KW-0256">Endoplasmic reticulum</keyword>
<dbReference type="GO" id="GO:0048193">
    <property type="term" value="P:Golgi vesicle transport"/>
    <property type="evidence" value="ECO:0007669"/>
    <property type="project" value="InterPro"/>
</dbReference>
<keyword evidence="7" id="KW-0333">Golgi apparatus</keyword>
<dbReference type="KEGG" id="mbr:MONBRDRAFT_35770"/>
<dbReference type="InterPro" id="IPR016696">
    <property type="entry name" value="TRAPP-I_su5"/>
</dbReference>
<dbReference type="AlphaFoldDB" id="A9URR0"/>
<dbReference type="PANTHER" id="PTHR20902">
    <property type="entry name" value="41-2 PROTEIN ANTIGEN-RELATED"/>
    <property type="match status" value="1"/>
</dbReference>
<evidence type="ECO:0000256" key="1">
    <source>
        <dbReference type="ARBA" id="ARBA00004240"/>
    </source>
</evidence>
<dbReference type="InterPro" id="IPR007194">
    <property type="entry name" value="TRAPP_component"/>
</dbReference>
<evidence type="ECO:0000256" key="2">
    <source>
        <dbReference type="ARBA" id="ARBA00004555"/>
    </source>
</evidence>
<evidence type="ECO:0000313" key="8">
    <source>
        <dbReference type="EMBL" id="EDQ91969.1"/>
    </source>
</evidence>
<evidence type="ECO:0000256" key="5">
    <source>
        <dbReference type="ARBA" id="ARBA00022824"/>
    </source>
</evidence>
<keyword evidence="6" id="KW-0931">ER-Golgi transport</keyword>
<reference evidence="8 9" key="1">
    <citation type="journal article" date="2008" name="Nature">
        <title>The genome of the choanoflagellate Monosiga brevicollis and the origin of metazoans.</title>
        <authorList>
            <consortium name="JGI Sequencing"/>
            <person name="King N."/>
            <person name="Westbrook M.J."/>
            <person name="Young S.L."/>
            <person name="Kuo A."/>
            <person name="Abedin M."/>
            <person name="Chapman J."/>
            <person name="Fairclough S."/>
            <person name="Hellsten U."/>
            <person name="Isogai Y."/>
            <person name="Letunic I."/>
            <person name="Marr M."/>
            <person name="Pincus D."/>
            <person name="Putnam N."/>
            <person name="Rokas A."/>
            <person name="Wright K.J."/>
            <person name="Zuzow R."/>
            <person name="Dirks W."/>
            <person name="Good M."/>
            <person name="Goodstein D."/>
            <person name="Lemons D."/>
            <person name="Li W."/>
            <person name="Lyons J.B."/>
            <person name="Morris A."/>
            <person name="Nichols S."/>
            <person name="Richter D.J."/>
            <person name="Salamov A."/>
            <person name="Bork P."/>
            <person name="Lim W.A."/>
            <person name="Manning G."/>
            <person name="Miller W.T."/>
            <person name="McGinnis W."/>
            <person name="Shapiro H."/>
            <person name="Tjian R."/>
            <person name="Grigoriev I.V."/>
            <person name="Rokhsar D."/>
        </authorList>
    </citation>
    <scope>NUCLEOTIDE SEQUENCE [LARGE SCALE GENOMIC DNA]</scope>
    <source>
        <strain evidence="9">MX1 / ATCC 50154</strain>
    </source>
</reference>
<protein>
    <submittedName>
        <fullName evidence="8">Uncharacterized protein</fullName>
    </submittedName>
</protein>
<dbReference type="Proteomes" id="UP000001357">
    <property type="component" value="Unassembled WGS sequence"/>
</dbReference>
<organism evidence="8 9">
    <name type="scientific">Monosiga brevicollis</name>
    <name type="common">Choanoflagellate</name>
    <dbReference type="NCBI Taxonomy" id="81824"/>
    <lineage>
        <taxon>Eukaryota</taxon>
        <taxon>Choanoflagellata</taxon>
        <taxon>Craspedida</taxon>
        <taxon>Salpingoecidae</taxon>
        <taxon>Monosiga</taxon>
    </lineage>
</organism>
<dbReference type="Pfam" id="PF04051">
    <property type="entry name" value="TRAPP"/>
    <property type="match status" value="1"/>
</dbReference>
<dbReference type="GO" id="GO:0030008">
    <property type="term" value="C:TRAPP complex"/>
    <property type="evidence" value="ECO:0007669"/>
    <property type="project" value="InterPro"/>
</dbReference>
<proteinExistence type="inferred from homology"/>
<gene>
    <name evidence="8" type="ORF">MONBRDRAFT_35770</name>
</gene>
<dbReference type="STRING" id="81824.A9URR0"/>
<keyword evidence="4" id="KW-0813">Transport</keyword>
<dbReference type="GeneID" id="5888765"/>
<sequence>MGDRGAYSAILERSLTRPRTDINLHAFALLFAEIVRYLYRRFGTSTEEFERRLSALGRQVGDRFGELFVIRDRNNKRELKPINQLIQIQTNLWKPCSVVAHGAENGDIFVITLDASRIAPEALDAK</sequence>
<dbReference type="GO" id="GO:0005783">
    <property type="term" value="C:endoplasmic reticulum"/>
    <property type="evidence" value="ECO:0007669"/>
    <property type="project" value="UniProtKB-SubCell"/>
</dbReference>
<accession>A9URR0</accession>
<comment type="subcellular location">
    <subcellularLocation>
        <location evidence="1">Endoplasmic reticulum</location>
    </subcellularLocation>
    <subcellularLocation>
        <location evidence="2">Golgi apparatus</location>
    </subcellularLocation>
</comment>
<evidence type="ECO:0000256" key="6">
    <source>
        <dbReference type="ARBA" id="ARBA00022892"/>
    </source>
</evidence>
<evidence type="ECO:0000256" key="4">
    <source>
        <dbReference type="ARBA" id="ARBA00022448"/>
    </source>
</evidence>
<dbReference type="InParanoid" id="A9URR0"/>
<evidence type="ECO:0000256" key="7">
    <source>
        <dbReference type="ARBA" id="ARBA00023034"/>
    </source>
</evidence>
<dbReference type="GO" id="GO:0005794">
    <property type="term" value="C:Golgi apparatus"/>
    <property type="evidence" value="ECO:0007669"/>
    <property type="project" value="UniProtKB-SubCell"/>
</dbReference>
<dbReference type="InterPro" id="IPR024096">
    <property type="entry name" value="NO_sig/Golgi_transp_ligand-bd"/>
</dbReference>
<dbReference type="eggNOG" id="KOG3315">
    <property type="taxonomic scope" value="Eukaryota"/>
</dbReference>
<name>A9URR0_MONBE</name>
<evidence type="ECO:0000256" key="3">
    <source>
        <dbReference type="ARBA" id="ARBA00006218"/>
    </source>
</evidence>
<keyword evidence="9" id="KW-1185">Reference proteome</keyword>
<evidence type="ECO:0000313" key="9">
    <source>
        <dbReference type="Proteomes" id="UP000001357"/>
    </source>
</evidence>
<dbReference type="RefSeq" id="XP_001743255.1">
    <property type="nucleotide sequence ID" value="XM_001743203.1"/>
</dbReference>
<dbReference type="PANTHER" id="PTHR20902:SF0">
    <property type="entry name" value="TRAFFICKING PROTEIN PARTICLE COMPLEX SUBUNIT 5"/>
    <property type="match status" value="1"/>
</dbReference>
<dbReference type="Gene3D" id="3.30.1380.20">
    <property type="entry name" value="Trafficking protein particle complex subunit 3"/>
    <property type="match status" value="1"/>
</dbReference>